<dbReference type="SMART" id="SM00360">
    <property type="entry name" value="RRM"/>
    <property type="match status" value="2"/>
</dbReference>
<dbReference type="Proteomes" id="UP000015105">
    <property type="component" value="Chromosome 1D"/>
</dbReference>
<dbReference type="CDD" id="cd12330">
    <property type="entry name" value="RRM2_Hrp1p"/>
    <property type="match status" value="1"/>
</dbReference>
<organism evidence="4 5">
    <name type="scientific">Aegilops tauschii subsp. strangulata</name>
    <name type="common">Goatgrass</name>
    <dbReference type="NCBI Taxonomy" id="200361"/>
    <lineage>
        <taxon>Eukaryota</taxon>
        <taxon>Viridiplantae</taxon>
        <taxon>Streptophyta</taxon>
        <taxon>Embryophyta</taxon>
        <taxon>Tracheophyta</taxon>
        <taxon>Spermatophyta</taxon>
        <taxon>Magnoliopsida</taxon>
        <taxon>Liliopsida</taxon>
        <taxon>Poales</taxon>
        <taxon>Poaceae</taxon>
        <taxon>BOP clade</taxon>
        <taxon>Pooideae</taxon>
        <taxon>Triticodae</taxon>
        <taxon>Triticeae</taxon>
        <taxon>Triticinae</taxon>
        <taxon>Aegilops</taxon>
    </lineage>
</organism>
<dbReference type="Pfam" id="PF00076">
    <property type="entry name" value="RRM_1"/>
    <property type="match status" value="2"/>
</dbReference>
<keyword evidence="5" id="KW-1185">Reference proteome</keyword>
<evidence type="ECO:0000256" key="1">
    <source>
        <dbReference type="PROSITE-ProRule" id="PRU00176"/>
    </source>
</evidence>
<dbReference type="FunFam" id="3.30.70.330:FF:000478">
    <property type="entry name" value="heterogeneous nuclear ribonucleoprotein 1"/>
    <property type="match status" value="1"/>
</dbReference>
<dbReference type="PROSITE" id="PS50102">
    <property type="entry name" value="RRM"/>
    <property type="match status" value="2"/>
</dbReference>
<dbReference type="Gene3D" id="3.30.70.330">
    <property type="match status" value="2"/>
</dbReference>
<accession>A0A452YDE9</accession>
<dbReference type="EnsemblPlants" id="AET1Gv20381900.1">
    <property type="protein sequence ID" value="AET1Gv20381900.1"/>
    <property type="gene ID" value="AET1Gv20381900"/>
</dbReference>
<feature type="region of interest" description="Disordered" evidence="2">
    <location>
        <begin position="262"/>
        <end position="310"/>
    </location>
</feature>
<dbReference type="SUPFAM" id="SSF54928">
    <property type="entry name" value="RNA-binding domain, RBD"/>
    <property type="match status" value="2"/>
</dbReference>
<proteinExistence type="predicted"/>
<feature type="compositionally biased region" description="Gly residues" evidence="2">
    <location>
        <begin position="269"/>
        <end position="282"/>
    </location>
</feature>
<reference evidence="4" key="4">
    <citation type="submission" date="2019-03" db="UniProtKB">
        <authorList>
            <consortium name="EnsemblPlants"/>
        </authorList>
    </citation>
    <scope>IDENTIFICATION</scope>
</reference>
<sequence>TSTPTDFPCPPAGPHPARALKYPKAPLRPLPKPKSPNSPLSLPSPHRPPPAPERERIRGEERRKEAEMESDQGKLFIGGISWETTEEKLQEHFSNFGEVSQAAVMRDKLTGRPRGFGFVVYADPAAVDAALQEPHTLDGRTVDVKRALSREEQQATKAVNPSAGRNAGGGGGGGGGGGDAGGARTKKIFVGGLPSSLTDEEFRQYFQTFGAVTDVVVMYDQTTQRPRGFGFITFDSEDAVDRVLHKTFHDLGGKMVEVKRALPREANPGSGGGGRSMGGGGFHSNNGPNSNASSYDGRGDASRYGQVQQGSGGYPGYGAGAYGSAPTGYGYGHTNPGTTYGNYGSAGYGGVPAAYAGAYGNPSAAASGYQGGPPGANRGPWGSQAPSGYGTGGYAGNAGYGAWNSSSAGGNAPTSQAPGAAAGYGNQGYGYGGYGGDASYGNHGGYGAYGGRGDGAGNPATGAASGYGAAGYGSGNGNSGYPNAWTDPSQGGGFGGAVNGASEGQSNYGSGYGGMQPRVAQ</sequence>
<feature type="compositionally biased region" description="Basic and acidic residues" evidence="2">
    <location>
        <begin position="52"/>
        <end position="67"/>
    </location>
</feature>
<dbReference type="PANTHER" id="PTHR48035:SF2">
    <property type="entry name" value="RNA-BINDING REGION RNP-1 DOMAIN-CONTAINING PROTEIN"/>
    <property type="match status" value="1"/>
</dbReference>
<feature type="compositionally biased region" description="Polar residues" evidence="2">
    <location>
        <begin position="283"/>
        <end position="294"/>
    </location>
</feature>
<dbReference type="Gramene" id="AET1Gv20381900.1">
    <property type="protein sequence ID" value="AET1Gv20381900.1"/>
    <property type="gene ID" value="AET1Gv20381900"/>
</dbReference>
<dbReference type="STRING" id="200361.A0A452YDE9"/>
<dbReference type="AlphaFoldDB" id="A0A452YDE9"/>
<evidence type="ECO:0000313" key="4">
    <source>
        <dbReference type="EnsemblPlants" id="AET1Gv20381900.1"/>
    </source>
</evidence>
<dbReference type="InterPro" id="IPR000504">
    <property type="entry name" value="RRM_dom"/>
</dbReference>
<evidence type="ECO:0000259" key="3">
    <source>
        <dbReference type="PROSITE" id="PS50102"/>
    </source>
</evidence>
<feature type="region of interest" description="Disordered" evidence="2">
    <location>
        <begin position="1"/>
        <end position="72"/>
    </location>
</feature>
<feature type="compositionally biased region" description="Gly residues" evidence="2">
    <location>
        <begin position="166"/>
        <end position="180"/>
    </location>
</feature>
<feature type="domain" description="RRM" evidence="3">
    <location>
        <begin position="73"/>
        <end position="149"/>
    </location>
</feature>
<feature type="domain" description="RRM" evidence="3">
    <location>
        <begin position="186"/>
        <end position="263"/>
    </location>
</feature>
<reference evidence="4" key="3">
    <citation type="journal article" date="2017" name="Nature">
        <title>Genome sequence of the progenitor of the wheat D genome Aegilops tauschii.</title>
        <authorList>
            <person name="Luo M.C."/>
            <person name="Gu Y.Q."/>
            <person name="Puiu D."/>
            <person name="Wang H."/>
            <person name="Twardziok S.O."/>
            <person name="Deal K.R."/>
            <person name="Huo N."/>
            <person name="Zhu T."/>
            <person name="Wang L."/>
            <person name="Wang Y."/>
            <person name="McGuire P.E."/>
            <person name="Liu S."/>
            <person name="Long H."/>
            <person name="Ramasamy R.K."/>
            <person name="Rodriguez J.C."/>
            <person name="Van S.L."/>
            <person name="Yuan L."/>
            <person name="Wang Z."/>
            <person name="Xia Z."/>
            <person name="Xiao L."/>
            <person name="Anderson O.D."/>
            <person name="Ouyang S."/>
            <person name="Liang Y."/>
            <person name="Zimin A.V."/>
            <person name="Pertea G."/>
            <person name="Qi P."/>
            <person name="Bennetzen J.L."/>
            <person name="Dai X."/>
            <person name="Dawson M.W."/>
            <person name="Muller H.G."/>
            <person name="Kugler K."/>
            <person name="Rivarola-Duarte L."/>
            <person name="Spannagl M."/>
            <person name="Mayer K.F.X."/>
            <person name="Lu F.H."/>
            <person name="Bevan M.W."/>
            <person name="Leroy P."/>
            <person name="Li P."/>
            <person name="You F.M."/>
            <person name="Sun Q."/>
            <person name="Liu Z."/>
            <person name="Lyons E."/>
            <person name="Wicker T."/>
            <person name="Salzberg S.L."/>
            <person name="Devos K.M."/>
            <person name="Dvorak J."/>
        </authorList>
    </citation>
    <scope>NUCLEOTIDE SEQUENCE [LARGE SCALE GENOMIC DNA]</scope>
    <source>
        <strain evidence="4">cv. AL8/78</strain>
    </source>
</reference>
<dbReference type="FunFam" id="3.30.70.330:FF:000506">
    <property type="entry name" value="Heterogeneous nuclear ribonucleoprotein 1"/>
    <property type="match status" value="1"/>
</dbReference>
<protein>
    <recommendedName>
        <fullName evidence="3">RRM domain-containing protein</fullName>
    </recommendedName>
</protein>
<evidence type="ECO:0000313" key="5">
    <source>
        <dbReference type="Proteomes" id="UP000015105"/>
    </source>
</evidence>
<reference evidence="5" key="1">
    <citation type="journal article" date="2014" name="Science">
        <title>Ancient hybridizations among the ancestral genomes of bread wheat.</title>
        <authorList>
            <consortium name="International Wheat Genome Sequencing Consortium,"/>
            <person name="Marcussen T."/>
            <person name="Sandve S.R."/>
            <person name="Heier L."/>
            <person name="Spannagl M."/>
            <person name="Pfeifer M."/>
            <person name="Jakobsen K.S."/>
            <person name="Wulff B.B."/>
            <person name="Steuernagel B."/>
            <person name="Mayer K.F."/>
            <person name="Olsen O.A."/>
        </authorList>
    </citation>
    <scope>NUCLEOTIDE SEQUENCE [LARGE SCALE GENOMIC DNA]</scope>
    <source>
        <strain evidence="5">cv. AL8/78</strain>
    </source>
</reference>
<feature type="region of interest" description="Disordered" evidence="2">
    <location>
        <begin position="478"/>
        <end position="521"/>
    </location>
</feature>
<name>A0A452YDE9_AEGTS</name>
<feature type="compositionally biased region" description="Pro residues" evidence="2">
    <location>
        <begin position="26"/>
        <end position="36"/>
    </location>
</feature>
<dbReference type="InterPro" id="IPR012677">
    <property type="entry name" value="Nucleotide-bd_a/b_plait_sf"/>
</dbReference>
<dbReference type="CDD" id="cd12325">
    <property type="entry name" value="RRM1_hnRNPA_hnRNPD_like"/>
    <property type="match status" value="1"/>
</dbReference>
<dbReference type="InterPro" id="IPR035979">
    <property type="entry name" value="RBD_domain_sf"/>
</dbReference>
<reference evidence="5" key="2">
    <citation type="journal article" date="2017" name="Nat. Plants">
        <title>The Aegilops tauschii genome reveals multiple impacts of transposons.</title>
        <authorList>
            <person name="Zhao G."/>
            <person name="Zou C."/>
            <person name="Li K."/>
            <person name="Wang K."/>
            <person name="Li T."/>
            <person name="Gao L."/>
            <person name="Zhang X."/>
            <person name="Wang H."/>
            <person name="Yang Z."/>
            <person name="Liu X."/>
            <person name="Jiang W."/>
            <person name="Mao L."/>
            <person name="Kong X."/>
            <person name="Jiao Y."/>
            <person name="Jia J."/>
        </authorList>
    </citation>
    <scope>NUCLEOTIDE SEQUENCE [LARGE SCALE GENOMIC DNA]</scope>
    <source>
        <strain evidence="5">cv. AL8/78</strain>
    </source>
</reference>
<feature type="region of interest" description="Disordered" evidence="2">
    <location>
        <begin position="150"/>
        <end position="180"/>
    </location>
</feature>
<keyword evidence="1" id="KW-0694">RNA-binding</keyword>
<dbReference type="InterPro" id="IPR053260">
    <property type="entry name" value="hnRNP"/>
</dbReference>
<reference evidence="4" key="5">
    <citation type="journal article" date="2021" name="G3 (Bethesda)">
        <title>Aegilops tauschii genome assembly Aet v5.0 features greater sequence contiguity and improved annotation.</title>
        <authorList>
            <person name="Wang L."/>
            <person name="Zhu T."/>
            <person name="Rodriguez J.C."/>
            <person name="Deal K.R."/>
            <person name="Dubcovsky J."/>
            <person name="McGuire P.E."/>
            <person name="Lux T."/>
            <person name="Spannagl M."/>
            <person name="Mayer K.F.X."/>
            <person name="Baldrich P."/>
            <person name="Meyers B.C."/>
            <person name="Huo N."/>
            <person name="Gu Y.Q."/>
            <person name="Zhou H."/>
            <person name="Devos K.M."/>
            <person name="Bennetzen J.L."/>
            <person name="Unver T."/>
            <person name="Budak H."/>
            <person name="Gulick P.J."/>
            <person name="Galiba G."/>
            <person name="Kalapos B."/>
            <person name="Nelson D.R."/>
            <person name="Li P."/>
            <person name="You F.M."/>
            <person name="Luo M.C."/>
            <person name="Dvorak J."/>
        </authorList>
    </citation>
    <scope>NUCLEOTIDE SEQUENCE [LARGE SCALE GENOMIC DNA]</scope>
    <source>
        <strain evidence="4">cv. AL8/78</strain>
    </source>
</reference>
<dbReference type="PANTHER" id="PTHR48035">
    <property type="entry name" value="HETEROGENEOUS NUCLEAR RIBONUCLEOPROTEIN 1"/>
    <property type="match status" value="1"/>
</dbReference>
<evidence type="ECO:0000256" key="2">
    <source>
        <dbReference type="SAM" id="MobiDB-lite"/>
    </source>
</evidence>
<dbReference type="GO" id="GO:0003723">
    <property type="term" value="F:RNA binding"/>
    <property type="evidence" value="ECO:0007669"/>
    <property type="project" value="UniProtKB-UniRule"/>
</dbReference>